<reference evidence="3" key="1">
    <citation type="journal article" date="2019" name="Int. J. Syst. Evol. Microbiol.">
        <title>The Global Catalogue of Microorganisms (GCM) 10K type strain sequencing project: providing services to taxonomists for standard genome sequencing and annotation.</title>
        <authorList>
            <consortium name="The Broad Institute Genomics Platform"/>
            <consortium name="The Broad Institute Genome Sequencing Center for Infectious Disease"/>
            <person name="Wu L."/>
            <person name="Ma J."/>
        </authorList>
    </citation>
    <scope>NUCLEOTIDE SEQUENCE [LARGE SCALE GENOMIC DNA]</scope>
    <source>
        <strain evidence="3">KCTC 42805</strain>
    </source>
</reference>
<name>A0ABW5M6L3_9BACT</name>
<dbReference type="RefSeq" id="WP_381523960.1">
    <property type="nucleotide sequence ID" value="NZ_JBHULN010000008.1"/>
</dbReference>
<sequence>MRFILIKRLLLTACSSLLLTHYSSKAQSVESRQLLDYYELKGLLLKHKSTVESILSLKRFKSATSKEREESTIYAYKKENDNAQILVRIRKSDGLVNEIAWDEGASTLGHLTHDAVYDGFVPVTGNSRYYNRFQKMALFVNYTLAADQAVPCVLKAVE</sequence>
<gene>
    <name evidence="2" type="ORF">ACFSUS_15135</name>
</gene>
<organism evidence="2 3">
    <name type="scientific">Spirosoma soli</name>
    <dbReference type="NCBI Taxonomy" id="1770529"/>
    <lineage>
        <taxon>Bacteria</taxon>
        <taxon>Pseudomonadati</taxon>
        <taxon>Bacteroidota</taxon>
        <taxon>Cytophagia</taxon>
        <taxon>Cytophagales</taxon>
        <taxon>Cytophagaceae</taxon>
        <taxon>Spirosoma</taxon>
    </lineage>
</organism>
<dbReference type="EMBL" id="JBHULN010000008">
    <property type="protein sequence ID" value="MFD2571976.1"/>
    <property type="molecule type" value="Genomic_DNA"/>
</dbReference>
<accession>A0ABW5M6L3</accession>
<dbReference type="Proteomes" id="UP001597469">
    <property type="component" value="Unassembled WGS sequence"/>
</dbReference>
<evidence type="ECO:0000256" key="1">
    <source>
        <dbReference type="SAM" id="SignalP"/>
    </source>
</evidence>
<feature type="signal peptide" evidence="1">
    <location>
        <begin position="1"/>
        <end position="26"/>
    </location>
</feature>
<keyword evidence="1" id="KW-0732">Signal</keyword>
<proteinExistence type="predicted"/>
<feature type="chain" id="PRO_5046755120" evidence="1">
    <location>
        <begin position="27"/>
        <end position="158"/>
    </location>
</feature>
<evidence type="ECO:0000313" key="2">
    <source>
        <dbReference type="EMBL" id="MFD2571976.1"/>
    </source>
</evidence>
<comment type="caution">
    <text evidence="2">The sequence shown here is derived from an EMBL/GenBank/DDBJ whole genome shotgun (WGS) entry which is preliminary data.</text>
</comment>
<protein>
    <submittedName>
        <fullName evidence="2">Uncharacterized protein</fullName>
    </submittedName>
</protein>
<evidence type="ECO:0000313" key="3">
    <source>
        <dbReference type="Proteomes" id="UP001597469"/>
    </source>
</evidence>
<keyword evidence="3" id="KW-1185">Reference proteome</keyword>